<dbReference type="AlphaFoldDB" id="A0AAD7TBU0"/>
<keyword evidence="2" id="KW-1185">Reference proteome</keyword>
<evidence type="ECO:0000313" key="1">
    <source>
        <dbReference type="EMBL" id="KAJ8418082.1"/>
    </source>
</evidence>
<comment type="caution">
    <text evidence="1">The sequence shown here is derived from an EMBL/GenBank/DDBJ whole genome shotgun (WGS) entry which is preliminary data.</text>
</comment>
<protein>
    <submittedName>
        <fullName evidence="1">Uncharacterized protein</fullName>
    </submittedName>
</protein>
<accession>A0AAD7TBU0</accession>
<proteinExistence type="predicted"/>
<name>A0AAD7TBU0_9TELE</name>
<evidence type="ECO:0000313" key="2">
    <source>
        <dbReference type="Proteomes" id="UP001221898"/>
    </source>
</evidence>
<dbReference type="Proteomes" id="UP001221898">
    <property type="component" value="Unassembled WGS sequence"/>
</dbReference>
<organism evidence="1 2">
    <name type="scientific">Aldrovandia affinis</name>
    <dbReference type="NCBI Taxonomy" id="143900"/>
    <lineage>
        <taxon>Eukaryota</taxon>
        <taxon>Metazoa</taxon>
        <taxon>Chordata</taxon>
        <taxon>Craniata</taxon>
        <taxon>Vertebrata</taxon>
        <taxon>Euteleostomi</taxon>
        <taxon>Actinopterygii</taxon>
        <taxon>Neopterygii</taxon>
        <taxon>Teleostei</taxon>
        <taxon>Notacanthiformes</taxon>
        <taxon>Halosauridae</taxon>
        <taxon>Aldrovandia</taxon>
    </lineage>
</organism>
<sequence>MTRIISKNPPPQDFNTNSTWTHEWESLDTPNNLITNPTLQPPGFNLPRQECSTLNRFRTGHSPCLANLHRWGIDASPLCACGMDQTMHHIIEEGPIYRFSGGLETLHTEDQKQLLVLGTK</sequence>
<gene>
    <name evidence="1" type="ORF">AAFF_G00137910</name>
</gene>
<reference evidence="1" key="1">
    <citation type="journal article" date="2023" name="Science">
        <title>Genome structures resolve the early diversification of teleost fishes.</title>
        <authorList>
            <person name="Parey E."/>
            <person name="Louis A."/>
            <person name="Montfort J."/>
            <person name="Bouchez O."/>
            <person name="Roques C."/>
            <person name="Iampietro C."/>
            <person name="Lluch J."/>
            <person name="Castinel A."/>
            <person name="Donnadieu C."/>
            <person name="Desvignes T."/>
            <person name="Floi Bucao C."/>
            <person name="Jouanno E."/>
            <person name="Wen M."/>
            <person name="Mejri S."/>
            <person name="Dirks R."/>
            <person name="Jansen H."/>
            <person name="Henkel C."/>
            <person name="Chen W.J."/>
            <person name="Zahm M."/>
            <person name="Cabau C."/>
            <person name="Klopp C."/>
            <person name="Thompson A.W."/>
            <person name="Robinson-Rechavi M."/>
            <person name="Braasch I."/>
            <person name="Lecointre G."/>
            <person name="Bobe J."/>
            <person name="Postlethwait J.H."/>
            <person name="Berthelot C."/>
            <person name="Roest Crollius H."/>
            <person name="Guiguen Y."/>
        </authorList>
    </citation>
    <scope>NUCLEOTIDE SEQUENCE</scope>
    <source>
        <strain evidence="1">NC1722</strain>
    </source>
</reference>
<dbReference type="EMBL" id="JAINUG010000002">
    <property type="protein sequence ID" value="KAJ8418082.1"/>
    <property type="molecule type" value="Genomic_DNA"/>
</dbReference>